<organism evidence="2 3">
    <name type="scientific">Aciditerrimonas ferrireducens</name>
    <dbReference type="NCBI Taxonomy" id="667306"/>
    <lineage>
        <taxon>Bacteria</taxon>
        <taxon>Bacillati</taxon>
        <taxon>Actinomycetota</taxon>
        <taxon>Acidimicrobiia</taxon>
        <taxon>Acidimicrobiales</taxon>
        <taxon>Acidimicrobiaceae</taxon>
        <taxon>Aciditerrimonas</taxon>
    </lineage>
</organism>
<dbReference type="SUPFAM" id="SSF109998">
    <property type="entry name" value="Triger factor/SurA peptide-binding domain-like"/>
    <property type="match status" value="1"/>
</dbReference>
<protein>
    <recommendedName>
        <fullName evidence="4">PpiC domain-containing protein</fullName>
    </recommendedName>
</protein>
<evidence type="ECO:0000256" key="1">
    <source>
        <dbReference type="SAM" id="SignalP"/>
    </source>
</evidence>
<dbReference type="PANTHER" id="PTHR47245">
    <property type="entry name" value="PEPTIDYLPROLYL ISOMERASE"/>
    <property type="match status" value="1"/>
</dbReference>
<dbReference type="InterPro" id="IPR050245">
    <property type="entry name" value="PrsA_foldase"/>
</dbReference>
<dbReference type="PANTHER" id="PTHR47245:SF2">
    <property type="entry name" value="PEPTIDYL-PROLYL CIS-TRANS ISOMERASE HP_0175-RELATED"/>
    <property type="match status" value="1"/>
</dbReference>
<dbReference type="InterPro" id="IPR027304">
    <property type="entry name" value="Trigger_fact/SurA_dom_sf"/>
</dbReference>
<sequence>MSRWSTRLVALAAGLACALTLAACQPTPPAAVVDGQAIGQGTVASRLAVLADHPAAACVFSAVLGIDAPVQGAGQGTVTTQVADAEVESLVLEHLLRHQLASHHVALTSSALAAARSDLASQVSDALSAESSQGVVSPSCASAGSNPLAAAPAGFVAQMARFLAAQEQFRAEVGHVDISPAAIAAYYAAHHARFEQACLEVLVTDSQAAATTVQKAIAGGESFAAAATGPGIDQQLTPPGGGELPCELPPVITATFGASTSARIYASKPGTLLAPLAWQDPSTGGSYWLVLRVRALPQAPLVNVESDIRATLLAGTTQAADRALRTLLAKSPVEVAARYGSWRGDAGLVPPPVPPRTDLLNPSAVTTAAQAATGPASG</sequence>
<evidence type="ECO:0000313" key="2">
    <source>
        <dbReference type="EMBL" id="MFC0080713.1"/>
    </source>
</evidence>
<name>A0ABV6C0A9_9ACTN</name>
<keyword evidence="1" id="KW-0732">Signal</keyword>
<reference evidence="2 3" key="1">
    <citation type="submission" date="2024-09" db="EMBL/GenBank/DDBJ databases">
        <authorList>
            <person name="Sun Q."/>
            <person name="Mori K."/>
        </authorList>
    </citation>
    <scope>NUCLEOTIDE SEQUENCE [LARGE SCALE GENOMIC DNA]</scope>
    <source>
        <strain evidence="2 3">JCM 15389</strain>
    </source>
</reference>
<comment type="caution">
    <text evidence="2">The sequence shown here is derived from an EMBL/GenBank/DDBJ whole genome shotgun (WGS) entry which is preliminary data.</text>
</comment>
<proteinExistence type="predicted"/>
<accession>A0ABV6C0A9</accession>
<dbReference type="Proteomes" id="UP001589788">
    <property type="component" value="Unassembled WGS sequence"/>
</dbReference>
<dbReference type="RefSeq" id="WP_377787194.1">
    <property type="nucleotide sequence ID" value="NZ_JBHLYQ010000003.1"/>
</dbReference>
<keyword evidence="3" id="KW-1185">Reference proteome</keyword>
<feature type="signal peptide" evidence="1">
    <location>
        <begin position="1"/>
        <end position="22"/>
    </location>
</feature>
<feature type="chain" id="PRO_5046005022" description="PpiC domain-containing protein" evidence="1">
    <location>
        <begin position="23"/>
        <end position="378"/>
    </location>
</feature>
<gene>
    <name evidence="2" type="ORF">ACFFRE_00895</name>
</gene>
<dbReference type="PROSITE" id="PS51257">
    <property type="entry name" value="PROKAR_LIPOPROTEIN"/>
    <property type="match status" value="1"/>
</dbReference>
<evidence type="ECO:0008006" key="4">
    <source>
        <dbReference type="Google" id="ProtNLM"/>
    </source>
</evidence>
<dbReference type="EMBL" id="JBHLYQ010000003">
    <property type="protein sequence ID" value="MFC0080713.1"/>
    <property type="molecule type" value="Genomic_DNA"/>
</dbReference>
<evidence type="ECO:0000313" key="3">
    <source>
        <dbReference type="Proteomes" id="UP001589788"/>
    </source>
</evidence>